<proteinExistence type="predicted"/>
<dbReference type="PIRSF" id="PIRSF036654">
    <property type="entry name" value="UCP036654"/>
    <property type="match status" value="1"/>
</dbReference>
<dbReference type="SUPFAM" id="SSF51905">
    <property type="entry name" value="FAD/NAD(P)-binding domain"/>
    <property type="match status" value="1"/>
</dbReference>
<evidence type="ECO:0000259" key="3">
    <source>
        <dbReference type="Pfam" id="PF00890"/>
    </source>
</evidence>
<dbReference type="AlphaFoldDB" id="A0A2Z3JUT5"/>
<dbReference type="RefSeq" id="WP_109828009.1">
    <property type="nucleotide sequence ID" value="NZ_CP029494.1"/>
</dbReference>
<dbReference type="InterPro" id="IPR003953">
    <property type="entry name" value="FAD-dep_OxRdtase_2_FAD-bd"/>
</dbReference>
<evidence type="ECO:0000256" key="1">
    <source>
        <dbReference type="ARBA" id="ARBA00022630"/>
    </source>
</evidence>
<evidence type="ECO:0000313" key="4">
    <source>
        <dbReference type="EMBL" id="AWN24284.1"/>
    </source>
</evidence>
<organism evidence="4 5">
    <name type="scientific">Deinococcus irradiatisoli</name>
    <dbReference type="NCBI Taxonomy" id="2202254"/>
    <lineage>
        <taxon>Bacteria</taxon>
        <taxon>Thermotogati</taxon>
        <taxon>Deinococcota</taxon>
        <taxon>Deinococci</taxon>
        <taxon>Deinococcales</taxon>
        <taxon>Deinococcaceae</taxon>
        <taxon>Deinococcus</taxon>
    </lineage>
</organism>
<dbReference type="InterPro" id="IPR036188">
    <property type="entry name" value="FAD/NAD-bd_sf"/>
</dbReference>
<dbReference type="GO" id="GO:0016627">
    <property type="term" value="F:oxidoreductase activity, acting on the CH-CH group of donors"/>
    <property type="evidence" value="ECO:0007669"/>
    <property type="project" value="InterPro"/>
</dbReference>
<dbReference type="Pfam" id="PF00890">
    <property type="entry name" value="FAD_binding_2"/>
    <property type="match status" value="1"/>
</dbReference>
<dbReference type="Proteomes" id="UP000245368">
    <property type="component" value="Chromosome"/>
</dbReference>
<dbReference type="NCBIfam" id="NF009472">
    <property type="entry name" value="PRK12834.1"/>
    <property type="match status" value="1"/>
</dbReference>
<dbReference type="Gene3D" id="3.90.700.10">
    <property type="entry name" value="Succinate dehydrogenase/fumarate reductase flavoprotein, catalytic domain"/>
    <property type="match status" value="1"/>
</dbReference>
<keyword evidence="1" id="KW-0285">Flavoprotein</keyword>
<reference evidence="4 5" key="1">
    <citation type="submission" date="2018-05" db="EMBL/GenBank/DDBJ databases">
        <title>Complete Genome Sequence of Deinococcus sp. strain 17bor-2.</title>
        <authorList>
            <person name="Srinivasan S."/>
        </authorList>
    </citation>
    <scope>NUCLEOTIDE SEQUENCE [LARGE SCALE GENOMIC DNA]</scope>
    <source>
        <strain evidence="4 5">17bor-2</strain>
    </source>
</reference>
<sequence length="552" mass="59763">MSSTTSDVIVVGAGLAGLVAAAEVADAGKTVLLLDQEGEQNLGGQAFWSLGGLFLIDSPEQRRLGIHDSHALAVSDWHHTAGFDRPEDYWPRQWAQAYLDFAAGEKRSWLHAQVVRFFPAVGWAERGGQGAGGPGNSVPRFHIVWGSGPGMVEPFERRVREHALAGRLRFGFRHRVRDLSVVNGRVEGVHGDVLEPSDVARGERSSRVVVGEFDFTAGAVILTSGGIGGNPDLVRRNWPTERLGPPPAFMVTGVPAHVDGHLQLAAQDAGAHLINPDRMWHYTEGLRNWNPIWPNHGIRVLPGPSSLWLSPSGERLPFPHYPGFDTLGTLQHITRQGYPHTWFLLNRAIIKKEFALSGSEQNPDWTHRDVRATLGRMGRQVQGPVQAFMDHGEDFVVRSSLPELVRGMNELIGDGQVDLATVEREVRERDAQLHNPAGKDTQLALIRAARALPSERLTRVTKPAPILDPESGPLIAVRMNILTRKTLGGLETDLQGRVLTPGGAVMPGLYAAGEVAGFGGGGMHGYRALEGTFLGGCLFSGRVAGRAVAGAL</sequence>
<accession>A0A2Z3JUT5</accession>
<protein>
    <submittedName>
        <fullName evidence="4">FAD-binding dehydrogenase</fullName>
    </submittedName>
</protein>
<dbReference type="InterPro" id="IPR027477">
    <property type="entry name" value="Succ_DH/fumarate_Rdtase_cat_sf"/>
</dbReference>
<dbReference type="Gene3D" id="3.50.50.60">
    <property type="entry name" value="FAD/NAD(P)-binding domain"/>
    <property type="match status" value="1"/>
</dbReference>
<dbReference type="PANTHER" id="PTHR43260">
    <property type="entry name" value="3-KETOSTEROID-DELTA-1-DEHYDROGENASE"/>
    <property type="match status" value="1"/>
</dbReference>
<name>A0A2Z3JUT5_9DEIO</name>
<feature type="domain" description="FAD-dependent oxidoreductase 2 FAD-binding" evidence="3">
    <location>
        <begin position="7"/>
        <end position="534"/>
    </location>
</feature>
<gene>
    <name evidence="4" type="ORF">DKM44_14470</name>
</gene>
<evidence type="ECO:0000313" key="5">
    <source>
        <dbReference type="Proteomes" id="UP000245368"/>
    </source>
</evidence>
<dbReference type="KEGG" id="dez:DKM44_14470"/>
<dbReference type="InterPro" id="IPR014614">
    <property type="entry name" value="KsdD_DH"/>
</dbReference>
<keyword evidence="2" id="KW-0560">Oxidoreductase</keyword>
<keyword evidence="5" id="KW-1185">Reference proteome</keyword>
<dbReference type="OrthoDB" id="9813348at2"/>
<evidence type="ECO:0000256" key="2">
    <source>
        <dbReference type="ARBA" id="ARBA00023002"/>
    </source>
</evidence>
<dbReference type="PANTHER" id="PTHR43260:SF1">
    <property type="entry name" value="KSDD-LIKE STEROID DEHYDROGENASE RV0785"/>
    <property type="match status" value="1"/>
</dbReference>
<dbReference type="EMBL" id="CP029494">
    <property type="protein sequence ID" value="AWN24284.1"/>
    <property type="molecule type" value="Genomic_DNA"/>
</dbReference>